<evidence type="ECO:0000313" key="10">
    <source>
        <dbReference type="Proteomes" id="UP000196573"/>
    </source>
</evidence>
<evidence type="ECO:0000256" key="2">
    <source>
        <dbReference type="ARBA" id="ARBA00022814"/>
    </source>
</evidence>
<keyword evidence="3 6" id="KW-0694">RNA-binding</keyword>
<dbReference type="GO" id="GO:0006353">
    <property type="term" value="P:DNA-templated transcription termination"/>
    <property type="evidence" value="ECO:0007669"/>
    <property type="project" value="UniProtKB-UniRule"/>
</dbReference>
<feature type="domain" description="NusB/RsmB/TIM44" evidence="8">
    <location>
        <begin position="33"/>
        <end position="157"/>
    </location>
</feature>
<evidence type="ECO:0000313" key="9">
    <source>
        <dbReference type="EMBL" id="SMA49504.1"/>
    </source>
</evidence>
<accession>A0A1X7AQ26</accession>
<dbReference type="PANTHER" id="PTHR11078">
    <property type="entry name" value="N UTILIZATION SUBSTANCE PROTEIN B-RELATED"/>
    <property type="match status" value="1"/>
</dbReference>
<gene>
    <name evidence="6" type="primary">nusB</name>
    <name evidence="9" type="ORF">EHSB41UT_03299</name>
</gene>
<dbReference type="HAMAP" id="MF_00073">
    <property type="entry name" value="NusB"/>
    <property type="match status" value="1"/>
</dbReference>
<dbReference type="Gene3D" id="1.10.940.10">
    <property type="entry name" value="NusB-like"/>
    <property type="match status" value="1"/>
</dbReference>
<feature type="compositionally biased region" description="Polar residues" evidence="7">
    <location>
        <begin position="1"/>
        <end position="17"/>
    </location>
</feature>
<keyword evidence="4 6" id="KW-0805">Transcription regulation</keyword>
<keyword evidence="10" id="KW-1185">Reference proteome</keyword>
<dbReference type="AlphaFoldDB" id="A0A1X7AQ26"/>
<dbReference type="InterPro" id="IPR006027">
    <property type="entry name" value="NusB_RsmB_TIM44"/>
</dbReference>
<dbReference type="GO" id="GO:0003723">
    <property type="term" value="F:RNA binding"/>
    <property type="evidence" value="ECO:0007669"/>
    <property type="project" value="UniProtKB-UniRule"/>
</dbReference>
<dbReference type="GO" id="GO:0005829">
    <property type="term" value="C:cytosol"/>
    <property type="evidence" value="ECO:0007669"/>
    <property type="project" value="TreeGrafter"/>
</dbReference>
<sequence>MSAQNVSAETAEQGSEQSSDKSKTNKGRTQTRRKARELALQALYQWQMAGASITDIEAQFRARNDMTRVDGGFFHELLSGIARQVSKIDETITPLLDRGFDQLDPVERAALRLGCYEMMVRTDVPYRVVINEGIELAKKYGAQDSHKYINGILDKLALTLRPVEVKAYRENSRNNNHQRRKSR</sequence>
<dbReference type="CDD" id="cd00619">
    <property type="entry name" value="Terminator_NusB"/>
    <property type="match status" value="1"/>
</dbReference>
<name>A0A1X7AQ26_9GAMM</name>
<evidence type="ECO:0000259" key="8">
    <source>
        <dbReference type="Pfam" id="PF01029"/>
    </source>
</evidence>
<evidence type="ECO:0000256" key="4">
    <source>
        <dbReference type="ARBA" id="ARBA00023015"/>
    </source>
</evidence>
<evidence type="ECO:0000256" key="6">
    <source>
        <dbReference type="HAMAP-Rule" id="MF_00073"/>
    </source>
</evidence>
<dbReference type="RefSeq" id="WP_087111878.1">
    <property type="nucleotide sequence ID" value="NZ_CBCSCN010000010.1"/>
</dbReference>
<dbReference type="PANTHER" id="PTHR11078:SF3">
    <property type="entry name" value="ANTITERMINATION NUSB DOMAIN-CONTAINING PROTEIN"/>
    <property type="match status" value="1"/>
</dbReference>
<dbReference type="OrthoDB" id="9789556at2"/>
<evidence type="ECO:0000256" key="3">
    <source>
        <dbReference type="ARBA" id="ARBA00022884"/>
    </source>
</evidence>
<feature type="region of interest" description="Disordered" evidence="7">
    <location>
        <begin position="1"/>
        <end position="32"/>
    </location>
</feature>
<dbReference type="Proteomes" id="UP000196573">
    <property type="component" value="Unassembled WGS sequence"/>
</dbReference>
<keyword evidence="5 6" id="KW-0804">Transcription</keyword>
<dbReference type="EMBL" id="FWPT01000008">
    <property type="protein sequence ID" value="SMA49504.1"/>
    <property type="molecule type" value="Genomic_DNA"/>
</dbReference>
<organism evidence="9 10">
    <name type="scientific">Parendozoicomonas haliclonae</name>
    <dbReference type="NCBI Taxonomy" id="1960125"/>
    <lineage>
        <taxon>Bacteria</taxon>
        <taxon>Pseudomonadati</taxon>
        <taxon>Pseudomonadota</taxon>
        <taxon>Gammaproteobacteria</taxon>
        <taxon>Oceanospirillales</taxon>
        <taxon>Endozoicomonadaceae</taxon>
        <taxon>Parendozoicomonas</taxon>
    </lineage>
</organism>
<dbReference type="SUPFAM" id="SSF48013">
    <property type="entry name" value="NusB-like"/>
    <property type="match status" value="1"/>
</dbReference>
<proteinExistence type="inferred from homology"/>
<evidence type="ECO:0000256" key="7">
    <source>
        <dbReference type="SAM" id="MobiDB-lite"/>
    </source>
</evidence>
<reference evidence="9 10" key="1">
    <citation type="submission" date="2017-03" db="EMBL/GenBank/DDBJ databases">
        <authorList>
            <person name="Afonso C.L."/>
            <person name="Miller P.J."/>
            <person name="Scott M.A."/>
            <person name="Spackman E."/>
            <person name="Goraichik I."/>
            <person name="Dimitrov K.M."/>
            <person name="Suarez D.L."/>
            <person name="Swayne D.E."/>
        </authorList>
    </citation>
    <scope>NUCLEOTIDE SEQUENCE [LARGE SCALE GENOMIC DNA]</scope>
    <source>
        <strain evidence="9">SB41UT1</strain>
    </source>
</reference>
<dbReference type="GO" id="GO:0031564">
    <property type="term" value="P:transcription antitermination"/>
    <property type="evidence" value="ECO:0007669"/>
    <property type="project" value="UniProtKB-KW"/>
</dbReference>
<dbReference type="InterPro" id="IPR011605">
    <property type="entry name" value="NusB_fam"/>
</dbReference>
<dbReference type="Pfam" id="PF01029">
    <property type="entry name" value="NusB"/>
    <property type="match status" value="1"/>
</dbReference>
<dbReference type="InterPro" id="IPR035926">
    <property type="entry name" value="NusB-like_sf"/>
</dbReference>
<dbReference type="NCBIfam" id="TIGR01951">
    <property type="entry name" value="nusB"/>
    <property type="match status" value="1"/>
</dbReference>
<keyword evidence="2 6" id="KW-0889">Transcription antitermination</keyword>
<comment type="similarity">
    <text evidence="1 6">Belongs to the NusB family.</text>
</comment>
<protein>
    <recommendedName>
        <fullName evidence="6">Transcription antitermination protein NusB</fullName>
    </recommendedName>
    <alternativeName>
        <fullName evidence="6">Antitermination factor NusB</fullName>
    </alternativeName>
</protein>
<comment type="function">
    <text evidence="6">Involved in transcription antitermination. Required for transcription of ribosomal RNA (rRNA) genes. Binds specifically to the boxA antiterminator sequence of the ribosomal RNA (rrn) operons.</text>
</comment>
<evidence type="ECO:0000256" key="1">
    <source>
        <dbReference type="ARBA" id="ARBA00005952"/>
    </source>
</evidence>
<evidence type="ECO:0000256" key="5">
    <source>
        <dbReference type="ARBA" id="ARBA00023163"/>
    </source>
</evidence>